<evidence type="ECO:0000256" key="6">
    <source>
        <dbReference type="ARBA" id="ARBA00022989"/>
    </source>
</evidence>
<dbReference type="GO" id="GO:0005886">
    <property type="term" value="C:plasma membrane"/>
    <property type="evidence" value="ECO:0007669"/>
    <property type="project" value="UniProtKB-SubCell"/>
</dbReference>
<accession>A0A174U456</accession>
<keyword evidence="6 8" id="KW-1133">Transmembrane helix</keyword>
<feature type="transmembrane region" description="Helical" evidence="8">
    <location>
        <begin position="413"/>
        <end position="429"/>
    </location>
</feature>
<feature type="transmembrane region" description="Helical" evidence="8">
    <location>
        <begin position="71"/>
        <end position="93"/>
    </location>
</feature>
<feature type="transmembrane region" description="Helical" evidence="8">
    <location>
        <begin position="191"/>
        <end position="213"/>
    </location>
</feature>
<dbReference type="Proteomes" id="UP001055091">
    <property type="component" value="Unassembled WGS sequence"/>
</dbReference>
<dbReference type="Pfam" id="PF00528">
    <property type="entry name" value="BPD_transp_1"/>
    <property type="match status" value="2"/>
</dbReference>
<reference evidence="11 12" key="1">
    <citation type="submission" date="2019-09" db="EMBL/GenBank/DDBJ databases">
        <title>Draft genome sequencing of Hungatella hathewayi 123Y-2.</title>
        <authorList>
            <person name="Lv Q."/>
            <person name="Li S."/>
        </authorList>
    </citation>
    <scope>NUCLEOTIDE SEQUENCE [LARGE SCALE GENOMIC DNA]</scope>
    <source>
        <strain evidence="11 12">123Y-2</strain>
    </source>
</reference>
<dbReference type="EMBL" id="BQNJ01000004">
    <property type="protein sequence ID" value="GKH04844.1"/>
    <property type="molecule type" value="Genomic_DNA"/>
</dbReference>
<evidence type="ECO:0000313" key="10">
    <source>
        <dbReference type="EMBL" id="GKH04844.1"/>
    </source>
</evidence>
<comment type="similarity">
    <text evidence="8">Belongs to the binding-protein-dependent transport system permease family.</text>
</comment>
<keyword evidence="3" id="KW-1003">Cell membrane</keyword>
<feature type="domain" description="ABC transmembrane type-1" evidence="9">
    <location>
        <begin position="350"/>
        <end position="540"/>
    </location>
</feature>
<keyword evidence="7 8" id="KW-0472">Membrane</keyword>
<dbReference type="GO" id="GO:0055085">
    <property type="term" value="P:transmembrane transport"/>
    <property type="evidence" value="ECO:0007669"/>
    <property type="project" value="InterPro"/>
</dbReference>
<protein>
    <submittedName>
        <fullName evidence="11">ABC transporter permease subunit</fullName>
    </submittedName>
    <submittedName>
        <fullName evidence="10">Iron ABC transporter permease</fullName>
    </submittedName>
</protein>
<dbReference type="CDD" id="cd06261">
    <property type="entry name" value="TM_PBP2"/>
    <property type="match status" value="2"/>
</dbReference>
<dbReference type="SUPFAM" id="SSF161098">
    <property type="entry name" value="MetI-like"/>
    <property type="match status" value="2"/>
</dbReference>
<evidence type="ECO:0000256" key="5">
    <source>
        <dbReference type="ARBA" id="ARBA00022692"/>
    </source>
</evidence>
<keyword evidence="2 8" id="KW-0813">Transport</keyword>
<keyword evidence="4" id="KW-0997">Cell inner membrane</keyword>
<feature type="transmembrane region" description="Helical" evidence="8">
    <location>
        <begin position="293"/>
        <end position="316"/>
    </location>
</feature>
<gene>
    <name evidence="10" type="ORF">CE91St55_68250</name>
    <name evidence="11" type="ORF">GNE07_10245</name>
</gene>
<evidence type="ECO:0000256" key="7">
    <source>
        <dbReference type="ARBA" id="ARBA00023136"/>
    </source>
</evidence>
<feature type="transmembrane region" description="Helical" evidence="8">
    <location>
        <begin position="250"/>
        <end position="272"/>
    </location>
</feature>
<keyword evidence="5 8" id="KW-0812">Transmembrane</keyword>
<evidence type="ECO:0000256" key="2">
    <source>
        <dbReference type="ARBA" id="ARBA00022448"/>
    </source>
</evidence>
<feature type="transmembrane region" description="Helical" evidence="8">
    <location>
        <begin position="144"/>
        <end position="166"/>
    </location>
</feature>
<feature type="transmembrane region" description="Helical" evidence="8">
    <location>
        <begin position="388"/>
        <end position="407"/>
    </location>
</feature>
<dbReference type="RefSeq" id="WP_006772205.1">
    <property type="nucleotide sequence ID" value="NZ_BQNJ01000004.1"/>
</dbReference>
<organism evidence="11 12">
    <name type="scientific">Hungatella hathewayi</name>
    <dbReference type="NCBI Taxonomy" id="154046"/>
    <lineage>
        <taxon>Bacteria</taxon>
        <taxon>Bacillati</taxon>
        <taxon>Bacillota</taxon>
        <taxon>Clostridia</taxon>
        <taxon>Lachnospirales</taxon>
        <taxon>Lachnospiraceae</taxon>
        <taxon>Hungatella</taxon>
    </lineage>
</organism>
<dbReference type="PANTHER" id="PTHR43357:SF3">
    <property type="entry name" value="FE(3+)-TRANSPORT SYSTEM PERMEASE PROTEIN FBPB 2"/>
    <property type="match status" value="1"/>
</dbReference>
<dbReference type="GeneID" id="93148312"/>
<dbReference type="EMBL" id="WNME01000005">
    <property type="protein sequence ID" value="MUB63442.1"/>
    <property type="molecule type" value="Genomic_DNA"/>
</dbReference>
<feature type="transmembrane region" description="Helical" evidence="8">
    <location>
        <begin position="12"/>
        <end position="32"/>
    </location>
</feature>
<feature type="transmembrane region" description="Helical" evidence="8">
    <location>
        <begin position="470"/>
        <end position="499"/>
    </location>
</feature>
<dbReference type="InterPro" id="IPR000515">
    <property type="entry name" value="MetI-like"/>
</dbReference>
<feature type="transmembrane region" description="Helical" evidence="8">
    <location>
        <begin position="100"/>
        <end position="124"/>
    </location>
</feature>
<feature type="transmembrane region" description="Helical" evidence="8">
    <location>
        <begin position="354"/>
        <end position="376"/>
    </location>
</feature>
<dbReference type="AlphaFoldDB" id="A0A174U456"/>
<evidence type="ECO:0000313" key="11">
    <source>
        <dbReference type="EMBL" id="MUB63442.1"/>
    </source>
</evidence>
<dbReference type="OrthoDB" id="57323at2"/>
<evidence type="ECO:0000256" key="3">
    <source>
        <dbReference type="ARBA" id="ARBA00022475"/>
    </source>
</evidence>
<dbReference type="Proteomes" id="UP000434223">
    <property type="component" value="Unassembled WGS sequence"/>
</dbReference>
<dbReference type="InterPro" id="IPR035906">
    <property type="entry name" value="MetI-like_sf"/>
</dbReference>
<dbReference type="Gene3D" id="1.10.3720.10">
    <property type="entry name" value="MetI-like"/>
    <property type="match status" value="2"/>
</dbReference>
<feature type="domain" description="ABC transmembrane type-1" evidence="9">
    <location>
        <begin position="65"/>
        <end position="269"/>
    </location>
</feature>
<dbReference type="PROSITE" id="PS50928">
    <property type="entry name" value="ABC_TM1"/>
    <property type="match status" value="2"/>
</dbReference>
<evidence type="ECO:0000256" key="8">
    <source>
        <dbReference type="RuleBase" id="RU363032"/>
    </source>
</evidence>
<evidence type="ECO:0000259" key="9">
    <source>
        <dbReference type="PROSITE" id="PS50928"/>
    </source>
</evidence>
<feature type="transmembrane region" description="Helical" evidence="8">
    <location>
        <begin position="519"/>
        <end position="540"/>
    </location>
</feature>
<evidence type="ECO:0000256" key="4">
    <source>
        <dbReference type="ARBA" id="ARBA00022519"/>
    </source>
</evidence>
<sequence length="551" mass="59708">MKDNSKFRLDIWGIITLCTIAVYALFLIYPMAHLIQQSVIDGETGQFSMANFTKFFSKSYYFNTLFNSFKVSIAATVLSIAIGTPLAYIFSVYKIKGKSLLNILIIVASMSAPFIGAYSWILLLGRSGVITTFFRNIGINIPDIYGFGGIVLVMTLQLFPLVFLYAKGALKNIDNSLVEAANNLGCSGLKCFFKVVIPLIMPTLLAAALLVFMRSFADFGTPMLIGEGYRTFPVVLYTEFINEVGGNDGFAAAIAVIAIVVTTVVFLAQKYVSNKNAFSLNALHPIEEKTPKGLTGFLAHAASYLIVGIAILPQVYVSYTSFKKTEGKIFVSGYSLESYASAFGKLGRSIQNTIIIPLCALVIIVLLAIMIAYLVVRRKNALTSTVDIISMIPYIVPGTVLGIALLTGFNKKPVMLSGTMLIMVVALVIRRLPYTIRSSVAILQQIPMSIEEAAISLGASKMKSFFKVTVPMMTAGIVSGAILSWVTMISELSTAIILYTGRTKTLTVAVYTEVVRGNYGIAAALSTILTVLTVISLLIFNRVNGGKDLSL</sequence>
<evidence type="ECO:0000313" key="12">
    <source>
        <dbReference type="Proteomes" id="UP000434223"/>
    </source>
</evidence>
<comment type="subcellular location">
    <subcellularLocation>
        <location evidence="1">Cell inner membrane</location>
        <topology evidence="1">Multi-pass membrane protein</topology>
    </subcellularLocation>
    <subcellularLocation>
        <location evidence="8">Cell membrane</location>
        <topology evidence="8">Multi-pass membrane protein</topology>
    </subcellularLocation>
</comment>
<name>A0A174U456_9FIRM</name>
<dbReference type="PANTHER" id="PTHR43357">
    <property type="entry name" value="INNER MEMBRANE ABC TRANSPORTER PERMEASE PROTEIN YDCV"/>
    <property type="match status" value="1"/>
</dbReference>
<evidence type="ECO:0000256" key="1">
    <source>
        <dbReference type="ARBA" id="ARBA00004429"/>
    </source>
</evidence>
<reference evidence="10" key="2">
    <citation type="submission" date="2022-01" db="EMBL/GenBank/DDBJ databases">
        <title>Novel bile acid biosynthetic pathways are enriched in the microbiome of centenarians.</title>
        <authorList>
            <person name="Sato Y."/>
            <person name="Atarashi K."/>
            <person name="Plichta R.D."/>
            <person name="Arai Y."/>
            <person name="Sasajima S."/>
            <person name="Kearney M.S."/>
            <person name="Suda W."/>
            <person name="Takeshita K."/>
            <person name="Sasaki T."/>
            <person name="Okamoto S."/>
            <person name="Skelly N.A."/>
            <person name="Okamura Y."/>
            <person name="Vlamakis H."/>
            <person name="Li Y."/>
            <person name="Tanoue T."/>
            <person name="Takei H."/>
            <person name="Nittono H."/>
            <person name="Narushima S."/>
            <person name="Irie J."/>
            <person name="Itoh H."/>
            <person name="Moriya K."/>
            <person name="Sugiura Y."/>
            <person name="Suematsu M."/>
            <person name="Moritoki N."/>
            <person name="Shibata S."/>
            <person name="Littman R.D."/>
            <person name="Fischbach A.M."/>
            <person name="Uwamino Y."/>
            <person name="Inoue T."/>
            <person name="Honda A."/>
            <person name="Hattori M."/>
            <person name="Murai T."/>
            <person name="Xavier J.R."/>
            <person name="Hirose N."/>
            <person name="Honda K."/>
        </authorList>
    </citation>
    <scope>NUCLEOTIDE SEQUENCE</scope>
    <source>
        <strain evidence="10">CE91-St55</strain>
    </source>
</reference>
<comment type="caution">
    <text evidence="11">The sequence shown here is derived from an EMBL/GenBank/DDBJ whole genome shotgun (WGS) entry which is preliminary data.</text>
</comment>
<proteinExistence type="inferred from homology"/>